<dbReference type="EMBL" id="WJBH02000007">
    <property type="protein sequence ID" value="KAI9556061.1"/>
    <property type="molecule type" value="Genomic_DNA"/>
</dbReference>
<dbReference type="AlphaFoldDB" id="A0AAD5L4U2"/>
<accession>A0AAD5L4U2</accession>
<name>A0AAD5L4U2_9CRUS</name>
<evidence type="ECO:0000313" key="2">
    <source>
        <dbReference type="Proteomes" id="UP000820818"/>
    </source>
</evidence>
<protein>
    <submittedName>
        <fullName evidence="1">Uncharacterized protein</fullName>
    </submittedName>
</protein>
<evidence type="ECO:0000313" key="1">
    <source>
        <dbReference type="EMBL" id="KAI9556061.1"/>
    </source>
</evidence>
<comment type="caution">
    <text evidence="1">The sequence shown here is derived from an EMBL/GenBank/DDBJ whole genome shotgun (WGS) entry which is preliminary data.</text>
</comment>
<dbReference type="Proteomes" id="UP000820818">
    <property type="component" value="Linkage Group LG7"/>
</dbReference>
<organism evidence="1 2">
    <name type="scientific">Daphnia sinensis</name>
    <dbReference type="NCBI Taxonomy" id="1820382"/>
    <lineage>
        <taxon>Eukaryota</taxon>
        <taxon>Metazoa</taxon>
        <taxon>Ecdysozoa</taxon>
        <taxon>Arthropoda</taxon>
        <taxon>Crustacea</taxon>
        <taxon>Branchiopoda</taxon>
        <taxon>Diplostraca</taxon>
        <taxon>Cladocera</taxon>
        <taxon>Anomopoda</taxon>
        <taxon>Daphniidae</taxon>
        <taxon>Daphnia</taxon>
        <taxon>Daphnia similis group</taxon>
    </lineage>
</organism>
<keyword evidence="2" id="KW-1185">Reference proteome</keyword>
<reference evidence="1 2" key="1">
    <citation type="submission" date="2022-05" db="EMBL/GenBank/DDBJ databases">
        <title>A multi-omics perspective on studying reproductive biology in Daphnia sinensis.</title>
        <authorList>
            <person name="Jia J."/>
        </authorList>
    </citation>
    <scope>NUCLEOTIDE SEQUENCE [LARGE SCALE GENOMIC DNA]</scope>
    <source>
        <strain evidence="1 2">WSL</strain>
    </source>
</reference>
<gene>
    <name evidence="1" type="ORF">GHT06_018628</name>
</gene>
<proteinExistence type="predicted"/>
<sequence>MANVGNSALEMRSIAKESHGKNWSSWRFGVFLLLEKNRLLRVVLRQEIRPAQQVSSRVVGRIPTGNNLREKSSGDN</sequence>